<evidence type="ECO:0000256" key="1">
    <source>
        <dbReference type="SAM" id="Coils"/>
    </source>
</evidence>
<name>A0A8K0G656_IGNLU</name>
<keyword evidence="3" id="KW-1185">Reference proteome</keyword>
<reference evidence="2" key="1">
    <citation type="submission" date="2019-08" db="EMBL/GenBank/DDBJ databases">
        <title>The genome of the North American firefly Photinus pyralis.</title>
        <authorList>
            <consortium name="Photinus pyralis genome working group"/>
            <person name="Fallon T.R."/>
            <person name="Sander Lower S.E."/>
            <person name="Weng J.-K."/>
        </authorList>
    </citation>
    <scope>NUCLEOTIDE SEQUENCE</scope>
    <source>
        <strain evidence="2">TRF0915ILg1</strain>
        <tissue evidence="2">Whole body</tissue>
    </source>
</reference>
<dbReference type="GO" id="GO:0007165">
    <property type="term" value="P:signal transduction"/>
    <property type="evidence" value="ECO:0007669"/>
    <property type="project" value="TreeGrafter"/>
</dbReference>
<comment type="caution">
    <text evidence="2">The sequence shown here is derived from an EMBL/GenBank/DDBJ whole genome shotgun (WGS) entry which is preliminary data.</text>
</comment>
<protein>
    <submittedName>
        <fullName evidence="2">Uncharacterized protein</fullName>
    </submittedName>
</protein>
<dbReference type="PANTHER" id="PTHR15261">
    <property type="entry name" value="THROMBOSPONDIN-TYPE LAMININ G DOMAIN AND EAR REPEAT-CONTAINING"/>
    <property type="match status" value="1"/>
</dbReference>
<evidence type="ECO:0000313" key="2">
    <source>
        <dbReference type="EMBL" id="KAF2893085.1"/>
    </source>
</evidence>
<proteinExistence type="predicted"/>
<dbReference type="OrthoDB" id="188713at2759"/>
<dbReference type="Proteomes" id="UP000801492">
    <property type="component" value="Unassembled WGS sequence"/>
</dbReference>
<accession>A0A8K0G656</accession>
<gene>
    <name evidence="2" type="ORF">ILUMI_13089</name>
</gene>
<dbReference type="EMBL" id="VTPC01008256">
    <property type="protein sequence ID" value="KAF2893085.1"/>
    <property type="molecule type" value="Genomic_DNA"/>
</dbReference>
<evidence type="ECO:0000313" key="3">
    <source>
        <dbReference type="Proteomes" id="UP000801492"/>
    </source>
</evidence>
<feature type="non-terminal residue" evidence="2">
    <location>
        <position position="1"/>
    </location>
</feature>
<organism evidence="2 3">
    <name type="scientific">Ignelater luminosus</name>
    <name type="common">Cucubano</name>
    <name type="synonym">Pyrophorus luminosus</name>
    <dbReference type="NCBI Taxonomy" id="2038154"/>
    <lineage>
        <taxon>Eukaryota</taxon>
        <taxon>Metazoa</taxon>
        <taxon>Ecdysozoa</taxon>
        <taxon>Arthropoda</taxon>
        <taxon>Hexapoda</taxon>
        <taxon>Insecta</taxon>
        <taxon>Pterygota</taxon>
        <taxon>Neoptera</taxon>
        <taxon>Endopterygota</taxon>
        <taxon>Coleoptera</taxon>
        <taxon>Polyphaga</taxon>
        <taxon>Elateriformia</taxon>
        <taxon>Elateroidea</taxon>
        <taxon>Elateridae</taxon>
        <taxon>Agrypninae</taxon>
        <taxon>Pyrophorini</taxon>
        <taxon>Ignelater</taxon>
    </lineage>
</organism>
<sequence>NQVKELHTISAKNLFKISVIQHEDLVLVVVLQSKGDKKSSLVYTFQSNDAKSIEWKQTVKDVNDDVLLWTFQNNIHMLLAEGNGLNITMYLWKTTYFDVQDTLTIKQCQNTKFDVFIEENTVFLAIACKELKSGEDSSYSYLYECPDSIACVYRQAFRTYNPEHVKFFSVNVNDEEWQFLIFANFFMTEGNNTDYNIYSVIYIYDSVKTAFVPFQGLKLNGAYYFLPVKTSSGAFILLAATKNEGIKAFQFDGLKFVKAEVQYSQEAFSRDISIMRYGLVNGFPLVGNYKEMGKWFKVRFTKRKIVNRYHDDLLTWCKESIKNLESSDMESHIKTIEKAPKYTDPVLKLESNINFTSVEIDNLYVTNEDLEETLSKTEETDLGRLERRLEKHVKDLNKVEKQIQSALHKSGTNHFKRNVHVEELLLNKSPSSFNSATIEMINGYEIAPIIENVLDIDEGFVTNESFEFDRITINNEFQPESINELSGAEIFCDVVVEGDAILNEVNLDGKLGDITFSKHHILLNEEDQVLSGLHIVNTFSAKQLEVNNERNAHMFSTATVENSVLSNVNRVKARKMTVGSYINEVDIPSLHKHALRKEGDQTIIGEYTFDTLHLDNINTETLSGENIKESVILTDNSTYTIDDNVAFSNYIRADSVYISNNLNNIRVFEDGKLDLLLTNVQDVQHIDGFKQFEDLELLNPIDLHGKSKKLDELNPTKSVNKEIILTGDYTINGNVKVIKNLQSDDLQSLNLYSVKQLQADGLHIEETHIPMHFNFMQNLNVKQTWLDAINDIEVNSFITMGDASSEILVTAPKKFLGDVFVAGSASVEKINSLDMQKFQSEIVQLDSNLKLTQSLSGKYHFENIVAHRIDNIKTYFNGHLWDEIIMANEVQTIEGTTIIDGDLKANKINSNMITCNKIKGYDFTKIIKDTIIDSPNRSITGKKQFQSLTVENLTVSKLIEPQNLPDYKNATYDLTENLELPDNIIIEQIFFNGKFNNLSKDELGWWFGAANNIKVIKSDTNFKEINIEGNLQVDSINKVKISDIVDNSVKIDEEFYFNKMTVNHTDGIASHSTVILEGHFESLDIHDIFLANIVEPQSISDEIIFHSNVTVDGEIVFDGLISKLNLTEYCSFPRLARSGEKSKLHVEGNIIFKKPLQIETINNLSKTDLMNNVWFKDETTLITGAIDFNDIHFKENAVVLGLLNEKKIELMSKTYFSKTLDQDVSATLEFENVGFDGGVSAKQARISGILGREDFGELMRTILLQDFSQMFEFMPAFEDCKILNLTGNYKLNGLDFANDVMLFDKENYVTGRKVISDVHTSVLDIPEGYDTHVYVQNVNIIHLLQAAVLKQGRHRLTGKISFKGYTTFLDGIRSEYPIINGIRFNNETIMLKSVPQNITSIKMFHPKHGTESDNSENATSIITFKTLQVKDGLNGIDMEKLLERQAYKNEDTVFKNKMNFNGSIAMYNVNIEKLYNDVNISELIQDIIQFSKEDNFLNSYQKLYSAAEHINKSLMGQAHYLDYYEIRQIYKEKDFIIPVKLENPDVKHLACVVKSTFRYNINFQVWDEQGEVFRKDNELNEIVMDGILHYLTTVTYKGKEYWYIELDGFKGTIYKITKEGLEQVTQTLSHRGTKSVVSVVLPDENRDCFFLLYAKKGELYCADVEQVTNNYPIKLDLYQVFNYIHNGFKAISVLIEGIPHIFIVNNQEQGNINIWRKGTGSKFEIKQVIYISNPNSIAFTFSQGDYYLAIASGHVQQAKYPGFLDIRKFNKDLKEFKTIQKIDINVPLEVEFAVLPTKELILYVLTENPVKPLVVYEYQGISGFKEKIIGSTLPKVTNMKSFNTRNDHFILANNMQETRVIQAIFKGKINL</sequence>
<dbReference type="PANTHER" id="PTHR15261:SF4">
    <property type="entry name" value="THROMBOSPONDIN-TYPE LAMININ G DOMAIN AND EAR REPEAT-CONTAINING PROTEIN"/>
    <property type="match status" value="1"/>
</dbReference>
<feature type="coiled-coil region" evidence="1">
    <location>
        <begin position="360"/>
        <end position="409"/>
    </location>
</feature>
<keyword evidence="1" id="KW-0175">Coiled coil</keyword>